<feature type="domain" description="Helicase C-terminal" evidence="9">
    <location>
        <begin position="378"/>
        <end position="544"/>
    </location>
</feature>
<proteinExistence type="predicted"/>
<feature type="compositionally biased region" description="Low complexity" evidence="7">
    <location>
        <begin position="65"/>
        <end position="78"/>
    </location>
</feature>
<comment type="caution">
    <text evidence="11">The sequence shown here is derived from an EMBL/GenBank/DDBJ whole genome shotgun (WGS) entry which is preliminary data.</text>
</comment>
<name>A0ABP0I3T8_9DINO</name>
<dbReference type="EMBL" id="CAXAMM010002647">
    <property type="protein sequence ID" value="CAK8996938.1"/>
    <property type="molecule type" value="Genomic_DNA"/>
</dbReference>
<evidence type="ECO:0000259" key="10">
    <source>
        <dbReference type="PROSITE" id="PS51195"/>
    </source>
</evidence>
<keyword evidence="12" id="KW-1185">Reference proteome</keyword>
<feature type="compositionally biased region" description="Basic and acidic residues" evidence="7">
    <location>
        <begin position="47"/>
        <end position="62"/>
    </location>
</feature>
<protein>
    <recommendedName>
        <fullName evidence="1">RNA helicase</fullName>
        <ecNumber evidence="1">3.6.4.13</ecNumber>
    </recommendedName>
</protein>
<dbReference type="InterPro" id="IPR027417">
    <property type="entry name" value="P-loop_NTPase"/>
</dbReference>
<gene>
    <name evidence="11" type="ORF">SCF082_LOCUS4999</name>
</gene>
<evidence type="ECO:0000259" key="9">
    <source>
        <dbReference type="PROSITE" id="PS51194"/>
    </source>
</evidence>
<evidence type="ECO:0000256" key="6">
    <source>
        <dbReference type="PROSITE-ProRule" id="PRU00552"/>
    </source>
</evidence>
<dbReference type="Pfam" id="PF00271">
    <property type="entry name" value="Helicase_C"/>
    <property type="match status" value="1"/>
</dbReference>
<feature type="short sequence motif" description="Q motif" evidence="6">
    <location>
        <begin position="151"/>
        <end position="179"/>
    </location>
</feature>
<keyword evidence="5" id="KW-0067">ATP-binding</keyword>
<keyword evidence="2" id="KW-0547">Nucleotide-binding</keyword>
<reference evidence="11 12" key="1">
    <citation type="submission" date="2024-02" db="EMBL/GenBank/DDBJ databases">
        <authorList>
            <person name="Chen Y."/>
            <person name="Shah S."/>
            <person name="Dougan E. K."/>
            <person name="Thang M."/>
            <person name="Chan C."/>
        </authorList>
    </citation>
    <scope>NUCLEOTIDE SEQUENCE [LARGE SCALE GENOMIC DNA]</scope>
</reference>
<feature type="region of interest" description="Disordered" evidence="7">
    <location>
        <begin position="102"/>
        <end position="123"/>
    </location>
</feature>
<feature type="domain" description="DEAD-box RNA helicase Q" evidence="10">
    <location>
        <begin position="151"/>
        <end position="179"/>
    </location>
</feature>
<dbReference type="PANTHER" id="PTHR47958">
    <property type="entry name" value="ATP-DEPENDENT RNA HELICASE DBP3"/>
    <property type="match status" value="1"/>
</dbReference>
<dbReference type="PROSITE" id="PS51194">
    <property type="entry name" value="HELICASE_CTER"/>
    <property type="match status" value="1"/>
</dbReference>
<feature type="compositionally biased region" description="Low complexity" evidence="7">
    <location>
        <begin position="22"/>
        <end position="33"/>
    </location>
</feature>
<feature type="region of interest" description="Disordered" evidence="7">
    <location>
        <begin position="22"/>
        <end position="90"/>
    </location>
</feature>
<evidence type="ECO:0000313" key="11">
    <source>
        <dbReference type="EMBL" id="CAK8996938.1"/>
    </source>
</evidence>
<evidence type="ECO:0000256" key="3">
    <source>
        <dbReference type="ARBA" id="ARBA00022801"/>
    </source>
</evidence>
<dbReference type="SMART" id="SM00490">
    <property type="entry name" value="HELICc"/>
    <property type="match status" value="1"/>
</dbReference>
<evidence type="ECO:0000256" key="4">
    <source>
        <dbReference type="ARBA" id="ARBA00022806"/>
    </source>
</evidence>
<evidence type="ECO:0000259" key="8">
    <source>
        <dbReference type="PROSITE" id="PS51192"/>
    </source>
</evidence>
<dbReference type="PROSITE" id="PS51192">
    <property type="entry name" value="HELICASE_ATP_BIND_1"/>
    <property type="match status" value="1"/>
</dbReference>
<dbReference type="GO" id="GO:0004386">
    <property type="term" value="F:helicase activity"/>
    <property type="evidence" value="ECO:0007669"/>
    <property type="project" value="UniProtKB-KW"/>
</dbReference>
<dbReference type="InterPro" id="IPR011545">
    <property type="entry name" value="DEAD/DEAH_box_helicase_dom"/>
</dbReference>
<dbReference type="InterPro" id="IPR014014">
    <property type="entry name" value="RNA_helicase_DEAD_Q_motif"/>
</dbReference>
<organism evidence="11 12">
    <name type="scientific">Durusdinium trenchii</name>
    <dbReference type="NCBI Taxonomy" id="1381693"/>
    <lineage>
        <taxon>Eukaryota</taxon>
        <taxon>Sar</taxon>
        <taxon>Alveolata</taxon>
        <taxon>Dinophyceae</taxon>
        <taxon>Suessiales</taxon>
        <taxon>Symbiodiniaceae</taxon>
        <taxon>Durusdinium</taxon>
    </lineage>
</organism>
<evidence type="ECO:0000256" key="1">
    <source>
        <dbReference type="ARBA" id="ARBA00012552"/>
    </source>
</evidence>
<accession>A0ABP0I3T8</accession>
<dbReference type="EC" id="3.6.4.13" evidence="1"/>
<dbReference type="InterPro" id="IPR014001">
    <property type="entry name" value="Helicase_ATP-bd"/>
</dbReference>
<keyword evidence="4 11" id="KW-0347">Helicase</keyword>
<evidence type="ECO:0000313" key="12">
    <source>
        <dbReference type="Proteomes" id="UP001642464"/>
    </source>
</evidence>
<dbReference type="PROSITE" id="PS51195">
    <property type="entry name" value="Q_MOTIF"/>
    <property type="match status" value="1"/>
</dbReference>
<evidence type="ECO:0000256" key="7">
    <source>
        <dbReference type="SAM" id="MobiDB-lite"/>
    </source>
</evidence>
<feature type="compositionally biased region" description="Polar residues" evidence="7">
    <location>
        <begin position="109"/>
        <end position="118"/>
    </location>
</feature>
<dbReference type="SMART" id="SM00487">
    <property type="entry name" value="DEXDc"/>
    <property type="match status" value="1"/>
</dbReference>
<dbReference type="CDD" id="cd18787">
    <property type="entry name" value="SF2_C_DEAD"/>
    <property type="match status" value="1"/>
</dbReference>
<sequence length="544" mass="60073">MPEQESDHVDLKELEAFLAGGSAGSSALGLPPGFEEGPNTGVYSSKTADERTAADPWSKGHDPWSSCKGNGNSNGSNGYQQKKDASADETGWWSKDNAWWSEDKGSSHGWWSSGQTSENGKRKDDLRLVGEDSAKVEIEQEDPTAEYLAVSSWDELNLPKEILDGIFEMGFVKPSKIQEWTLPIALKGGNIIGQARNGSGKTAAFALAMLISCDARQRCPQGMCLCPTRELAAQNHDVVSKLGKFTGMDFLLAVPREEKFPRKVESQIVIGTPGKVQDLTKRRTIDPSNFSIFVVDEADVMIDEGQQMGPQVVQVRRMLPERVQVLLFSATWPDHVEKFAKMLVPKANTIKVQKEDLTLSTITQTYIDVGKPDKKHGQLSDLYGALNIGQSIIFVNSRQAAFDLAKMMKTEGHAVSLICGTQKTGPERVDVAYRDQVMEEFRSGVTKVLISTDVLSRGIDVPAVTLVVNYELPMSYSSYGQPDYETYMHRIGRTGRFGLKGVAVNLVSDRDRHHLDSIQSFYKCTMMKLSGDCEEMEALLKGLR</sequence>
<dbReference type="SUPFAM" id="SSF52540">
    <property type="entry name" value="P-loop containing nucleoside triphosphate hydrolases"/>
    <property type="match status" value="1"/>
</dbReference>
<evidence type="ECO:0000256" key="5">
    <source>
        <dbReference type="ARBA" id="ARBA00022840"/>
    </source>
</evidence>
<dbReference type="Pfam" id="PF00270">
    <property type="entry name" value="DEAD"/>
    <property type="match status" value="1"/>
</dbReference>
<feature type="domain" description="Helicase ATP-binding" evidence="8">
    <location>
        <begin position="182"/>
        <end position="350"/>
    </location>
</feature>
<dbReference type="Gene3D" id="3.40.50.300">
    <property type="entry name" value="P-loop containing nucleotide triphosphate hydrolases"/>
    <property type="match status" value="2"/>
</dbReference>
<dbReference type="Proteomes" id="UP001642464">
    <property type="component" value="Unassembled WGS sequence"/>
</dbReference>
<dbReference type="InterPro" id="IPR001650">
    <property type="entry name" value="Helicase_C-like"/>
</dbReference>
<dbReference type="CDD" id="cd17963">
    <property type="entry name" value="DEADc_DDX19_DDX25"/>
    <property type="match status" value="1"/>
</dbReference>
<keyword evidence="3" id="KW-0378">Hydrolase</keyword>
<evidence type="ECO:0000256" key="2">
    <source>
        <dbReference type="ARBA" id="ARBA00022741"/>
    </source>
</evidence>